<name>A0A6A4W776_AMPAM</name>
<dbReference type="Gene3D" id="3.30.420.10">
    <property type="entry name" value="Ribonuclease H-like superfamily/Ribonuclease H"/>
    <property type="match status" value="1"/>
</dbReference>
<dbReference type="GO" id="GO:0003824">
    <property type="term" value="F:catalytic activity"/>
    <property type="evidence" value="ECO:0007669"/>
    <property type="project" value="InterPro"/>
</dbReference>
<dbReference type="SUPFAM" id="SSF56219">
    <property type="entry name" value="DNase I-like"/>
    <property type="match status" value="1"/>
</dbReference>
<evidence type="ECO:0000259" key="1">
    <source>
        <dbReference type="Pfam" id="PF14529"/>
    </source>
</evidence>
<dbReference type="AlphaFoldDB" id="A0A6A4W776"/>
<accession>A0A6A4W776</accession>
<organism evidence="2 3">
    <name type="scientific">Amphibalanus amphitrite</name>
    <name type="common">Striped barnacle</name>
    <name type="synonym">Balanus amphitrite</name>
    <dbReference type="NCBI Taxonomy" id="1232801"/>
    <lineage>
        <taxon>Eukaryota</taxon>
        <taxon>Metazoa</taxon>
        <taxon>Ecdysozoa</taxon>
        <taxon>Arthropoda</taxon>
        <taxon>Crustacea</taxon>
        <taxon>Multicrustacea</taxon>
        <taxon>Cirripedia</taxon>
        <taxon>Thoracica</taxon>
        <taxon>Thoracicalcarea</taxon>
        <taxon>Balanomorpha</taxon>
        <taxon>Balanoidea</taxon>
        <taxon>Balanidae</taxon>
        <taxon>Amphibalaninae</taxon>
        <taxon>Amphibalanus</taxon>
    </lineage>
</organism>
<keyword evidence="3" id="KW-1185">Reference proteome</keyword>
<feature type="domain" description="Endonuclease/exonuclease/phosphatase" evidence="1">
    <location>
        <begin position="76"/>
        <end position="193"/>
    </location>
</feature>
<comment type="caution">
    <text evidence="2">The sequence shown here is derived from an EMBL/GenBank/DDBJ whole genome shotgun (WGS) entry which is preliminary data.</text>
</comment>
<dbReference type="Pfam" id="PF14529">
    <property type="entry name" value="Exo_endo_phos_2"/>
    <property type="match status" value="1"/>
</dbReference>
<sequence length="591" mass="65017">MTEVLDPTRFADSFGPPVVTRRGRGRAAGAAAKGGDVAIYVRGGLSFALLDRLVSPDDDTTEVCGVRILNSDRHLNILNIYRPPIRNTEEDEREDRFDPRALPVDETTLLVGDVNAHHPLWDAQCEAADRVGQRIADWMDEVGWLPLNSGEPTHSSYRSGSSTAPDLAACSSGLARRASWRLGPDLGSDHLPMVVRVRTTPGSARRIRKTKPAFHKADWVAFREECEAALSEPPAPRCTAQSLATRFTEVLQRASGRHIPSGARADPKPWALDPELQLAIAERREARQLLRQDDPDSRVRWIAAKRRAAEVEQRVSRTHFREFVETTLNKPASLGRVSKILKKWEGASDDHRPGEAMTHNGRLLASDKEKAAAFIQTYAHVSRQVRVPKLDKEAKHKWTHNRPSSCHGSASGGITDGGAGAFIERPDGEVTELRIAAGRLCSSYRAEMIALQAAADYLTDNPAHEEDPIIFCTDSMAALARLCEGPTAQTTPLGIQIWRALSSQYLHRIGKKPTNDCAGCENKRCPAARCELCREEADTPAHVLMRCPALMNSRLRVFGSIHPTHEDLRSNDAVATLGAAFVSLQSRLATP</sequence>
<dbReference type="InterPro" id="IPR036691">
    <property type="entry name" value="Endo/exonu/phosph_ase_sf"/>
</dbReference>
<dbReference type="PANTHER" id="PTHR33273">
    <property type="entry name" value="DOMAIN-CONTAINING PROTEIN, PUTATIVE-RELATED"/>
    <property type="match status" value="1"/>
</dbReference>
<dbReference type="InterPro" id="IPR036397">
    <property type="entry name" value="RNaseH_sf"/>
</dbReference>
<reference evidence="2 3" key="1">
    <citation type="submission" date="2019-07" db="EMBL/GenBank/DDBJ databases">
        <title>Draft genome assembly of a fouling barnacle, Amphibalanus amphitrite (Darwin, 1854): The first reference genome for Thecostraca.</title>
        <authorList>
            <person name="Kim W."/>
        </authorList>
    </citation>
    <scope>NUCLEOTIDE SEQUENCE [LARGE SCALE GENOMIC DNA]</scope>
    <source>
        <strain evidence="2">SNU_AA5</strain>
        <tissue evidence="2">Soma without cirri and trophi</tissue>
    </source>
</reference>
<dbReference type="GO" id="GO:0003676">
    <property type="term" value="F:nucleic acid binding"/>
    <property type="evidence" value="ECO:0007669"/>
    <property type="project" value="InterPro"/>
</dbReference>
<dbReference type="SUPFAM" id="SSF53098">
    <property type="entry name" value="Ribonuclease H-like"/>
    <property type="match status" value="1"/>
</dbReference>
<dbReference type="EMBL" id="VIIS01001073">
    <property type="protein sequence ID" value="KAF0302325.1"/>
    <property type="molecule type" value="Genomic_DNA"/>
</dbReference>
<dbReference type="Gene3D" id="3.60.10.10">
    <property type="entry name" value="Endonuclease/exonuclease/phosphatase"/>
    <property type="match status" value="1"/>
</dbReference>
<proteinExistence type="predicted"/>
<dbReference type="OrthoDB" id="6373941at2759"/>
<dbReference type="InterPro" id="IPR012337">
    <property type="entry name" value="RNaseH-like_sf"/>
</dbReference>
<gene>
    <name evidence="2" type="ORF">FJT64_025575</name>
</gene>
<dbReference type="InterPro" id="IPR005135">
    <property type="entry name" value="Endo/exonuclease/phosphatase"/>
</dbReference>
<protein>
    <recommendedName>
        <fullName evidence="1">Endonuclease/exonuclease/phosphatase domain-containing protein</fullName>
    </recommendedName>
</protein>
<evidence type="ECO:0000313" key="3">
    <source>
        <dbReference type="Proteomes" id="UP000440578"/>
    </source>
</evidence>
<dbReference type="Proteomes" id="UP000440578">
    <property type="component" value="Unassembled WGS sequence"/>
</dbReference>
<dbReference type="PANTHER" id="PTHR33273:SF4">
    <property type="entry name" value="ENDONUCLEASE_EXONUCLEASE_PHOSPHATASE DOMAIN-CONTAINING PROTEIN"/>
    <property type="match status" value="1"/>
</dbReference>
<evidence type="ECO:0000313" key="2">
    <source>
        <dbReference type="EMBL" id="KAF0302325.1"/>
    </source>
</evidence>